<dbReference type="GeneID" id="38952274"/>
<accession>A0A481RKL4</accession>
<dbReference type="Pfam" id="PF24035">
    <property type="entry name" value="DUF7344"/>
    <property type="match status" value="1"/>
</dbReference>
<keyword evidence="3" id="KW-0614">Plasmid</keyword>
<gene>
    <name evidence="3" type="ORF">EO776_17980</name>
</gene>
<evidence type="ECO:0000256" key="1">
    <source>
        <dbReference type="SAM" id="Phobius"/>
    </source>
</evidence>
<sequence length="149" mass="16630">MSLRELSEAIAAAEAGYHPAPRPLRKSVTNTLHQTHLPKMHELGLVEYDPDRKTVSACPGARQVRRYMDITTVLGMTWGEYYRVLGILGLFFTVASLALIPGFAAIDPLVPATLFLCVFALSTIYQLFASRLRISGRGEHLRSRLFKNN</sequence>
<feature type="transmembrane region" description="Helical" evidence="1">
    <location>
        <begin position="84"/>
        <end position="103"/>
    </location>
</feature>
<keyword evidence="1" id="KW-0472">Membrane</keyword>
<protein>
    <recommendedName>
        <fullName evidence="2">DUF7344 domain-containing protein</fullName>
    </recommendedName>
</protein>
<dbReference type="EMBL" id="CP034941">
    <property type="protein sequence ID" value="QAY21816.1"/>
    <property type="molecule type" value="Genomic_DNA"/>
</dbReference>
<feature type="domain" description="DUF7344" evidence="2">
    <location>
        <begin position="1"/>
        <end position="56"/>
    </location>
</feature>
<reference evidence="4" key="1">
    <citation type="submission" date="2019-01" db="EMBL/GenBank/DDBJ databases">
        <title>Complete genome of Halorubrum ezzemoulense strain FB21.</title>
        <authorList>
            <person name="Feng Y."/>
            <person name="Louyakis A.S."/>
            <person name="Papke R.T."/>
            <person name="Gogarten J.P."/>
        </authorList>
    </citation>
    <scope>NUCLEOTIDE SEQUENCE [LARGE SCALE GENOMIC DNA]</scope>
    <source>
        <strain evidence="4">Fb21</strain>
        <plasmid evidence="4">megaPlasmid</plasmid>
    </source>
</reference>
<geneLocation type="plasmid" evidence="4">
    <name>megaPlasmid</name>
</geneLocation>
<name>A0A481RKL4_HALEZ</name>
<dbReference type="InterPro" id="IPR055768">
    <property type="entry name" value="DUF7344"/>
</dbReference>
<evidence type="ECO:0000313" key="4">
    <source>
        <dbReference type="Proteomes" id="UP000293073"/>
    </source>
</evidence>
<keyword evidence="1" id="KW-1133">Transmembrane helix</keyword>
<organism evidence="3 4">
    <name type="scientific">Halorubrum ezzemoulense</name>
    <name type="common">Halorubrum chaoviator</name>
    <dbReference type="NCBI Taxonomy" id="337243"/>
    <lineage>
        <taxon>Archaea</taxon>
        <taxon>Methanobacteriati</taxon>
        <taxon>Methanobacteriota</taxon>
        <taxon>Stenosarchaea group</taxon>
        <taxon>Halobacteria</taxon>
        <taxon>Halobacteriales</taxon>
        <taxon>Haloferacaceae</taxon>
        <taxon>Halorubrum</taxon>
    </lineage>
</organism>
<evidence type="ECO:0000259" key="2">
    <source>
        <dbReference type="Pfam" id="PF24035"/>
    </source>
</evidence>
<dbReference type="Proteomes" id="UP000293073">
    <property type="component" value="Plasmid megaplasmid"/>
</dbReference>
<keyword evidence="1" id="KW-0812">Transmembrane</keyword>
<evidence type="ECO:0000313" key="3">
    <source>
        <dbReference type="EMBL" id="QAY21816.1"/>
    </source>
</evidence>
<dbReference type="RefSeq" id="WP_129452632.1">
    <property type="nucleotide sequence ID" value="NZ_CP034941.1"/>
</dbReference>
<dbReference type="AlphaFoldDB" id="A0A481RKL4"/>
<feature type="transmembrane region" description="Helical" evidence="1">
    <location>
        <begin position="109"/>
        <end position="128"/>
    </location>
</feature>
<dbReference type="KEGG" id="hezz:EO776_17980"/>
<proteinExistence type="predicted"/>